<dbReference type="EMBL" id="CM023472">
    <property type="protein sequence ID" value="KAH7958628.1"/>
    <property type="molecule type" value="Genomic_DNA"/>
</dbReference>
<reference evidence="1" key="1">
    <citation type="submission" date="2020-05" db="EMBL/GenBank/DDBJ databases">
        <title>Large-scale comparative analyses of tick genomes elucidate their genetic diversity and vector capacities.</title>
        <authorList>
            <person name="Jia N."/>
            <person name="Wang J."/>
            <person name="Shi W."/>
            <person name="Du L."/>
            <person name="Sun Y."/>
            <person name="Zhan W."/>
            <person name="Jiang J."/>
            <person name="Wang Q."/>
            <person name="Zhang B."/>
            <person name="Ji P."/>
            <person name="Sakyi L.B."/>
            <person name="Cui X."/>
            <person name="Yuan T."/>
            <person name="Jiang B."/>
            <person name="Yang W."/>
            <person name="Lam T.T.-Y."/>
            <person name="Chang Q."/>
            <person name="Ding S."/>
            <person name="Wang X."/>
            <person name="Zhu J."/>
            <person name="Ruan X."/>
            <person name="Zhao L."/>
            <person name="Wei J."/>
            <person name="Que T."/>
            <person name="Du C."/>
            <person name="Cheng J."/>
            <person name="Dai P."/>
            <person name="Han X."/>
            <person name="Huang E."/>
            <person name="Gao Y."/>
            <person name="Liu J."/>
            <person name="Shao H."/>
            <person name="Ye R."/>
            <person name="Li L."/>
            <person name="Wei W."/>
            <person name="Wang X."/>
            <person name="Wang C."/>
            <person name="Yang T."/>
            <person name="Huo Q."/>
            <person name="Li W."/>
            <person name="Guo W."/>
            <person name="Chen H."/>
            <person name="Zhou L."/>
            <person name="Ni X."/>
            <person name="Tian J."/>
            <person name="Zhou Y."/>
            <person name="Sheng Y."/>
            <person name="Liu T."/>
            <person name="Pan Y."/>
            <person name="Xia L."/>
            <person name="Li J."/>
            <person name="Zhao F."/>
            <person name="Cao W."/>
        </authorList>
    </citation>
    <scope>NUCLEOTIDE SEQUENCE</scope>
    <source>
        <strain evidence="1">Dsil-2018</strain>
    </source>
</reference>
<gene>
    <name evidence="1" type="ORF">HPB49_003389</name>
</gene>
<dbReference type="Proteomes" id="UP000821865">
    <property type="component" value="Chromosome 3"/>
</dbReference>
<proteinExistence type="predicted"/>
<protein>
    <submittedName>
        <fullName evidence="1">Uncharacterized protein</fullName>
    </submittedName>
</protein>
<accession>A0ACB8D2N5</accession>
<organism evidence="1 2">
    <name type="scientific">Dermacentor silvarum</name>
    <name type="common">Tick</name>
    <dbReference type="NCBI Taxonomy" id="543639"/>
    <lineage>
        <taxon>Eukaryota</taxon>
        <taxon>Metazoa</taxon>
        <taxon>Ecdysozoa</taxon>
        <taxon>Arthropoda</taxon>
        <taxon>Chelicerata</taxon>
        <taxon>Arachnida</taxon>
        <taxon>Acari</taxon>
        <taxon>Parasitiformes</taxon>
        <taxon>Ixodida</taxon>
        <taxon>Ixodoidea</taxon>
        <taxon>Ixodidae</taxon>
        <taxon>Rhipicephalinae</taxon>
        <taxon>Dermacentor</taxon>
    </lineage>
</organism>
<keyword evidence="2" id="KW-1185">Reference proteome</keyword>
<sequence length="574" mass="61788">MTVVDQTSACAGKKKGCAVTSPSNGKKGIPRYGPDSVHSWMTAGACALATFFGVGGRRSSGFLYVAILDTFNATRSQAAWPIILLGGVLLLTGLVAGPLAHRYTPRPVAIVGGTIGALGLIISYFATNIEYLVFSLGIVHSIGSGMLFVVIPTVINEHFIRYKGLAMGINFAGATMGTFVFPKFLELATNQYGFKSALLLFGALCLNAVAFSLFLRQPSWLKKKLKEQKEQQAQAEKLRSLNDTSGRPVNGCRIAIPNGLAEDKTSVKKVELVAGSFRHGLTVFSCPMFYVVMYSYIAFSFAFECYISLLVDFAIDRGVSVSNAVTVLSTSSVADLVGRLTLPALADKGYFTRQALMTISFAWMGSLYIMLPLAESYAVVFAMATAIAFCIGTTVVLFSVLCAEYVGIERVSMAYGMVSASAGMTSLAKPLVIGYFRDKVGSYDNLFRLCGSTVTLAAIIWIFVHIRLCATSKHTWTLQNGTLCGSQEGSVDVTDVTDTSDSSAAATRSGSILRTRSESRGRSRSRRRSKSRKGESSDASRSRSRSRSQSAKQTMWADKVKGVTQPSQKGKKNT</sequence>
<name>A0ACB8D2N5_DERSI</name>
<evidence type="ECO:0000313" key="2">
    <source>
        <dbReference type="Proteomes" id="UP000821865"/>
    </source>
</evidence>
<evidence type="ECO:0000313" key="1">
    <source>
        <dbReference type="EMBL" id="KAH7958628.1"/>
    </source>
</evidence>
<comment type="caution">
    <text evidence="1">The sequence shown here is derived from an EMBL/GenBank/DDBJ whole genome shotgun (WGS) entry which is preliminary data.</text>
</comment>